<dbReference type="PROSITE" id="PS50893">
    <property type="entry name" value="ABC_TRANSPORTER_2"/>
    <property type="match status" value="1"/>
</dbReference>
<accession>A0AA88KYK1</accession>
<dbReference type="Pfam" id="PF00005">
    <property type="entry name" value="ABC_tran"/>
    <property type="match status" value="1"/>
</dbReference>
<protein>
    <recommendedName>
        <fullName evidence="5">ABC transporter domain-containing protein</fullName>
    </recommendedName>
</protein>
<dbReference type="GeneID" id="68096309"/>
<dbReference type="FunFam" id="3.40.50.300:FF:000011">
    <property type="entry name" value="Putative ABC transporter ATP-binding component"/>
    <property type="match status" value="1"/>
</dbReference>
<name>A0AA88KYK1_NAELO</name>
<dbReference type="InterPro" id="IPR017871">
    <property type="entry name" value="ABC_transporter-like_CS"/>
</dbReference>
<dbReference type="SUPFAM" id="SSF52540">
    <property type="entry name" value="P-loop containing nucleoside triphosphate hydrolases"/>
    <property type="match status" value="1"/>
</dbReference>
<comment type="caution">
    <text evidence="6">The sequence shown here is derived from an EMBL/GenBank/DDBJ whole genome shotgun (WGS) entry which is preliminary data.</text>
</comment>
<gene>
    <name evidence="6" type="ORF">C9374_003854</name>
</gene>
<evidence type="ECO:0000256" key="1">
    <source>
        <dbReference type="ARBA" id="ARBA00022737"/>
    </source>
</evidence>
<dbReference type="PANTHER" id="PTHR19211">
    <property type="entry name" value="ATP-BINDING TRANSPORT PROTEIN-RELATED"/>
    <property type="match status" value="1"/>
</dbReference>
<keyword evidence="1" id="KW-0677">Repeat</keyword>
<dbReference type="Proteomes" id="UP000816034">
    <property type="component" value="Unassembled WGS sequence"/>
</dbReference>
<keyword evidence="2" id="KW-0547">Nucleotide-binding</keyword>
<dbReference type="CDD" id="cd03221">
    <property type="entry name" value="ABCF_EF-3"/>
    <property type="match status" value="1"/>
</dbReference>
<sequence>MAKKKTMKKSSSSSSVSSSTNSENNTPSYDSDDENSEIQQDASTSTVHIAATGNLSSHPLSMDLKFDHFSVSVSSPFSSQSIDLIDDTDLCLNRGTRYGLIGLNGSGKSTLLKVLGRRMIPIPKQISVHLLHGEAKPTDKSALDYVLSSVDKERERLNRELNDPKTSHQRQETIMDRLEELDPEWAKPKASKLLHGLGFTSEMQKKATKDFSGGWRMRISLAEALFIEPDLLLLDEPSNHLDLETVVWLEEYLKEYEKSLIIISHSQDFLNNVCTSIIHLKDQRLSYYGGNYDTYVKTREELELIK</sequence>
<feature type="region of interest" description="Disordered" evidence="4">
    <location>
        <begin position="1"/>
        <end position="44"/>
    </location>
</feature>
<evidence type="ECO:0000313" key="7">
    <source>
        <dbReference type="Proteomes" id="UP000816034"/>
    </source>
</evidence>
<dbReference type="EMBL" id="PYSW02000001">
    <property type="protein sequence ID" value="KAG2394090.1"/>
    <property type="molecule type" value="Genomic_DNA"/>
</dbReference>
<keyword evidence="7" id="KW-1185">Reference proteome</keyword>
<evidence type="ECO:0000256" key="2">
    <source>
        <dbReference type="ARBA" id="ARBA00022741"/>
    </source>
</evidence>
<proteinExistence type="predicted"/>
<feature type="compositionally biased region" description="Low complexity" evidence="4">
    <location>
        <begin position="9"/>
        <end position="28"/>
    </location>
</feature>
<evidence type="ECO:0000259" key="5">
    <source>
        <dbReference type="PROSITE" id="PS50893"/>
    </source>
</evidence>
<dbReference type="AlphaFoldDB" id="A0AA88KYK1"/>
<reference evidence="6 7" key="1">
    <citation type="journal article" date="2018" name="BMC Genomics">
        <title>The genome of Naegleria lovaniensis, the basis for a comparative approach to unravel pathogenicity factors of the human pathogenic amoeba N. fowleri.</title>
        <authorList>
            <person name="Liechti N."/>
            <person name="Schurch N."/>
            <person name="Bruggmann R."/>
            <person name="Wittwer M."/>
        </authorList>
    </citation>
    <scope>NUCLEOTIDE SEQUENCE [LARGE SCALE GENOMIC DNA]</scope>
    <source>
        <strain evidence="6 7">ATCC 30569</strain>
    </source>
</reference>
<feature type="domain" description="ABC transporter" evidence="5">
    <location>
        <begin position="64"/>
        <end position="304"/>
    </location>
</feature>
<keyword evidence="3" id="KW-0067">ATP-binding</keyword>
<dbReference type="PANTHER" id="PTHR19211:SF15">
    <property type="entry name" value="ATP-BINDING CASSETTE SUB-FAMILY F MEMBER 2"/>
    <property type="match status" value="1"/>
</dbReference>
<dbReference type="InterPro" id="IPR003439">
    <property type="entry name" value="ABC_transporter-like_ATP-bd"/>
</dbReference>
<evidence type="ECO:0000313" key="6">
    <source>
        <dbReference type="EMBL" id="KAG2394090.1"/>
    </source>
</evidence>
<organism evidence="6 7">
    <name type="scientific">Naegleria lovaniensis</name>
    <name type="common">Amoeba</name>
    <dbReference type="NCBI Taxonomy" id="51637"/>
    <lineage>
        <taxon>Eukaryota</taxon>
        <taxon>Discoba</taxon>
        <taxon>Heterolobosea</taxon>
        <taxon>Tetramitia</taxon>
        <taxon>Eutetramitia</taxon>
        <taxon>Vahlkampfiidae</taxon>
        <taxon>Naegleria</taxon>
    </lineage>
</organism>
<dbReference type="GO" id="GO:0016887">
    <property type="term" value="F:ATP hydrolysis activity"/>
    <property type="evidence" value="ECO:0007669"/>
    <property type="project" value="InterPro"/>
</dbReference>
<dbReference type="RefSeq" id="XP_044555984.1">
    <property type="nucleotide sequence ID" value="XM_044693428.1"/>
</dbReference>
<evidence type="ECO:0000256" key="4">
    <source>
        <dbReference type="SAM" id="MobiDB-lite"/>
    </source>
</evidence>
<dbReference type="SMART" id="SM00382">
    <property type="entry name" value="AAA"/>
    <property type="match status" value="1"/>
</dbReference>
<evidence type="ECO:0000256" key="3">
    <source>
        <dbReference type="ARBA" id="ARBA00022840"/>
    </source>
</evidence>
<dbReference type="PROSITE" id="PS00211">
    <property type="entry name" value="ABC_TRANSPORTER_1"/>
    <property type="match status" value="1"/>
</dbReference>
<dbReference type="InterPro" id="IPR003593">
    <property type="entry name" value="AAA+_ATPase"/>
</dbReference>
<dbReference type="InterPro" id="IPR027417">
    <property type="entry name" value="P-loop_NTPase"/>
</dbReference>
<dbReference type="GO" id="GO:0005524">
    <property type="term" value="F:ATP binding"/>
    <property type="evidence" value="ECO:0007669"/>
    <property type="project" value="UniProtKB-KW"/>
</dbReference>
<dbReference type="InterPro" id="IPR050611">
    <property type="entry name" value="ABCF"/>
</dbReference>
<dbReference type="Gene3D" id="3.40.50.300">
    <property type="entry name" value="P-loop containing nucleotide triphosphate hydrolases"/>
    <property type="match status" value="1"/>
</dbReference>